<sequence>MPTIFRKMFLVFWLGFCVILTGCSGMLEENGDLPLHDNEIVQAEHDGSSDELSANGCYPDEEYISGEGICTAPIACDNPSDCAVWGEDMVRKLGAQYGSFVDLEAVEMNEDEEANAEKEEDIVAEYGINNNWLISDGTNRDQAFHEQLWKDFAWMIPAQERQMLTAFSVFSHVDTLAYVQQDENDLETWSLGINVEPTTSPNETVGTLIHEFGHLLMLNADQVNPYVEESECPTYYWEDGCGNEDSYIYAFQTDFWPDSEYDYDEDMFVSEYAATNFVEDIAESWMCFVLSDKPKGTKVADQKVLFFYQYDELVMLRAELLSRVASWMERNG</sequence>
<protein>
    <recommendedName>
        <fullName evidence="3">Peptidase M43 pregnancy-associated plasma-A domain-containing protein</fullName>
    </recommendedName>
</protein>
<evidence type="ECO:0008006" key="3">
    <source>
        <dbReference type="Google" id="ProtNLM"/>
    </source>
</evidence>
<keyword evidence="2" id="KW-1185">Reference proteome</keyword>
<reference evidence="1 2" key="1">
    <citation type="submission" date="2021-03" db="EMBL/GenBank/DDBJ databases">
        <title>Genomic Encyclopedia of Type Strains, Phase IV (KMG-IV): sequencing the most valuable type-strain genomes for metagenomic binning, comparative biology and taxonomic classification.</title>
        <authorList>
            <person name="Goeker M."/>
        </authorList>
    </citation>
    <scope>NUCLEOTIDE SEQUENCE [LARGE SCALE GENOMIC DNA]</scope>
    <source>
        <strain evidence="1 2">DSM 26048</strain>
    </source>
</reference>
<name>A0ABS4IXI4_9BACL</name>
<evidence type="ECO:0000313" key="1">
    <source>
        <dbReference type="EMBL" id="MBP1991601.1"/>
    </source>
</evidence>
<dbReference type="Proteomes" id="UP001519287">
    <property type="component" value="Unassembled WGS sequence"/>
</dbReference>
<organism evidence="1 2">
    <name type="scientific">Paenibacillus eucommiae</name>
    <dbReference type="NCBI Taxonomy" id="1355755"/>
    <lineage>
        <taxon>Bacteria</taxon>
        <taxon>Bacillati</taxon>
        <taxon>Bacillota</taxon>
        <taxon>Bacilli</taxon>
        <taxon>Bacillales</taxon>
        <taxon>Paenibacillaceae</taxon>
        <taxon>Paenibacillus</taxon>
    </lineage>
</organism>
<dbReference type="PROSITE" id="PS51257">
    <property type="entry name" value="PROKAR_LIPOPROTEIN"/>
    <property type="match status" value="1"/>
</dbReference>
<evidence type="ECO:0000313" key="2">
    <source>
        <dbReference type="Proteomes" id="UP001519287"/>
    </source>
</evidence>
<comment type="caution">
    <text evidence="1">The sequence shown here is derived from an EMBL/GenBank/DDBJ whole genome shotgun (WGS) entry which is preliminary data.</text>
</comment>
<accession>A0ABS4IXI4</accession>
<dbReference type="RefSeq" id="WP_209972328.1">
    <property type="nucleotide sequence ID" value="NZ_JAGGLB010000009.1"/>
</dbReference>
<dbReference type="EMBL" id="JAGGLB010000009">
    <property type="protein sequence ID" value="MBP1991601.1"/>
    <property type="molecule type" value="Genomic_DNA"/>
</dbReference>
<gene>
    <name evidence="1" type="ORF">J2Z66_003208</name>
</gene>
<dbReference type="SUPFAM" id="SSF55486">
    <property type="entry name" value="Metalloproteases ('zincins'), catalytic domain"/>
    <property type="match status" value="1"/>
</dbReference>
<proteinExistence type="predicted"/>